<dbReference type="Pfam" id="PF04255">
    <property type="entry name" value="DUF433"/>
    <property type="match status" value="1"/>
</dbReference>
<dbReference type="RefSeq" id="WP_235166045.1">
    <property type="nucleotide sequence ID" value="NZ_CP098805.1"/>
</dbReference>
<reference evidence="1" key="1">
    <citation type="submission" date="2022-06" db="EMBL/GenBank/DDBJ databases">
        <title>Novel species in genus Dyadobacter.</title>
        <authorList>
            <person name="Ma C."/>
        </authorList>
    </citation>
    <scope>NUCLEOTIDE SEQUENCE</scope>
    <source>
        <strain evidence="1">CY22</strain>
    </source>
</reference>
<name>A0ABY4XIW1_9BACT</name>
<dbReference type="InterPro" id="IPR036388">
    <property type="entry name" value="WH-like_DNA-bd_sf"/>
</dbReference>
<evidence type="ECO:0000313" key="2">
    <source>
        <dbReference type="Proteomes" id="UP001055420"/>
    </source>
</evidence>
<dbReference type="InterPro" id="IPR007367">
    <property type="entry name" value="DUF433"/>
</dbReference>
<dbReference type="Proteomes" id="UP001055420">
    <property type="component" value="Chromosome"/>
</dbReference>
<protein>
    <submittedName>
        <fullName evidence="1">DUF433 domain-containing protein</fullName>
    </submittedName>
</protein>
<accession>A0ABY4XIW1</accession>
<dbReference type="SUPFAM" id="SSF46689">
    <property type="entry name" value="Homeodomain-like"/>
    <property type="match status" value="1"/>
</dbReference>
<proteinExistence type="predicted"/>
<dbReference type="Gene3D" id="1.10.10.10">
    <property type="entry name" value="Winged helix-like DNA-binding domain superfamily/Winged helix DNA-binding domain"/>
    <property type="match status" value="1"/>
</dbReference>
<sequence>MTYENQATFGLGTGLYTVPDISSILNLPQPKVRRWLKEYWNNQFAGHHQQPFSSGSGSELVTNFYTLIEFFAFYQLRQEGVTTQKIIKAHNVLSETFETQYPFAKSNIFTDGRHVLFTGKVGEIIKADETLQITIKEVFEPFCKKIDFNKNNLAERFFPLGKDHSIVIDPKRQFGQPVIGTTNILSESVFNLFRGGEPVEVIQRLYDLTQAQVKDAISYHQHAA</sequence>
<dbReference type="InterPro" id="IPR009057">
    <property type="entry name" value="Homeodomain-like_sf"/>
</dbReference>
<organism evidence="1 2">
    <name type="scientific">Dyadobacter chenhuakuii</name>
    <dbReference type="NCBI Taxonomy" id="2909339"/>
    <lineage>
        <taxon>Bacteria</taxon>
        <taxon>Pseudomonadati</taxon>
        <taxon>Bacteroidota</taxon>
        <taxon>Cytophagia</taxon>
        <taxon>Cytophagales</taxon>
        <taxon>Spirosomataceae</taxon>
        <taxon>Dyadobacter</taxon>
    </lineage>
</organism>
<evidence type="ECO:0000313" key="1">
    <source>
        <dbReference type="EMBL" id="USJ30204.1"/>
    </source>
</evidence>
<dbReference type="EMBL" id="CP098805">
    <property type="protein sequence ID" value="USJ30204.1"/>
    <property type="molecule type" value="Genomic_DNA"/>
</dbReference>
<keyword evidence="2" id="KW-1185">Reference proteome</keyword>
<gene>
    <name evidence="1" type="ORF">NFI80_20360</name>
</gene>